<dbReference type="Proteomes" id="UP000295565">
    <property type="component" value="Unassembled WGS sequence"/>
</dbReference>
<dbReference type="InterPro" id="IPR011250">
    <property type="entry name" value="OMP/PagP_B-barrel"/>
</dbReference>
<comment type="caution">
    <text evidence="4">The sequence shown here is derived from an EMBL/GenBank/DDBJ whole genome shotgun (WGS) entry which is preliminary data.</text>
</comment>
<keyword evidence="1 2" id="KW-0732">Signal</keyword>
<dbReference type="AlphaFoldDB" id="A0A4R1KH02"/>
<dbReference type="Gene3D" id="2.40.160.20">
    <property type="match status" value="1"/>
</dbReference>
<gene>
    <name evidence="4" type="ORF">EV690_0112</name>
</gene>
<dbReference type="SUPFAM" id="SSF56925">
    <property type="entry name" value="OMPA-like"/>
    <property type="match status" value="1"/>
</dbReference>
<name>A0A4R1KH02_9GAMM</name>
<evidence type="ECO:0000313" key="4">
    <source>
        <dbReference type="EMBL" id="TCK63992.1"/>
    </source>
</evidence>
<dbReference type="EMBL" id="SMGD01000001">
    <property type="protein sequence ID" value="TCK63992.1"/>
    <property type="molecule type" value="Genomic_DNA"/>
</dbReference>
<evidence type="ECO:0000313" key="5">
    <source>
        <dbReference type="Proteomes" id="UP000295565"/>
    </source>
</evidence>
<protein>
    <submittedName>
        <fullName evidence="4">Opacity protein-like surface antigen</fullName>
    </submittedName>
</protein>
<accession>A0A4R1KH02</accession>
<organism evidence="4 5">
    <name type="scientific">Celerinatantimonas diazotrophica</name>
    <dbReference type="NCBI Taxonomy" id="412034"/>
    <lineage>
        <taxon>Bacteria</taxon>
        <taxon>Pseudomonadati</taxon>
        <taxon>Pseudomonadota</taxon>
        <taxon>Gammaproteobacteria</taxon>
        <taxon>Celerinatantimonadaceae</taxon>
        <taxon>Celerinatantimonas</taxon>
    </lineage>
</organism>
<evidence type="ECO:0000256" key="1">
    <source>
        <dbReference type="ARBA" id="ARBA00022729"/>
    </source>
</evidence>
<evidence type="ECO:0000256" key="2">
    <source>
        <dbReference type="SAM" id="SignalP"/>
    </source>
</evidence>
<dbReference type="InterPro" id="IPR027385">
    <property type="entry name" value="Beta-barrel_OMP"/>
</dbReference>
<feature type="domain" description="Outer membrane protein beta-barrel" evidence="3">
    <location>
        <begin position="5"/>
        <end position="236"/>
    </location>
</feature>
<reference evidence="4 5" key="1">
    <citation type="submission" date="2019-03" db="EMBL/GenBank/DDBJ databases">
        <title>Genomic Encyclopedia of Type Strains, Phase IV (KMG-IV): sequencing the most valuable type-strain genomes for metagenomic binning, comparative biology and taxonomic classification.</title>
        <authorList>
            <person name="Goeker M."/>
        </authorList>
    </citation>
    <scope>NUCLEOTIDE SEQUENCE [LARGE SCALE GENOMIC DNA]</scope>
    <source>
        <strain evidence="4 5">DSM 18577</strain>
    </source>
</reference>
<proteinExistence type="predicted"/>
<evidence type="ECO:0000259" key="3">
    <source>
        <dbReference type="Pfam" id="PF13505"/>
    </source>
</evidence>
<feature type="chain" id="PRO_5020444769" evidence="2">
    <location>
        <begin position="19"/>
        <end position="241"/>
    </location>
</feature>
<keyword evidence="5" id="KW-1185">Reference proteome</keyword>
<feature type="signal peptide" evidence="2">
    <location>
        <begin position="1"/>
        <end position="18"/>
    </location>
</feature>
<sequence length="241" mass="26745">MQKVIITALLFLSASASATTMPTGFYGKMGFGQSYRQNQDTTLNDTQSGMPLAIKDHLDFKHSNSYEIAVGYRYPQLSWLTTELALSYHSKASLDGDHVLINGSPADEKTHLHLKSTALMLSGQVDLATLFNQDNWLFHPYFGLGIGVSRNELSDLSTTLNNTSSEFKIHNTHTDFAWQGKLGVTYAATQHIILDLSYAYNDYGKATSRTAKNPTAASETLNGGSIDYRTQEVMLGMRYFF</sequence>
<dbReference type="Pfam" id="PF13505">
    <property type="entry name" value="OMP_b-brl"/>
    <property type="match status" value="1"/>
</dbReference>